<dbReference type="AlphaFoldDB" id="A0A0B6ZHF9"/>
<reference evidence="1" key="1">
    <citation type="submission" date="2014-12" db="EMBL/GenBank/DDBJ databases">
        <title>Insight into the proteome of Arion vulgaris.</title>
        <authorList>
            <person name="Aradska J."/>
            <person name="Bulat T."/>
            <person name="Smidak R."/>
            <person name="Sarate P."/>
            <person name="Gangsoo J."/>
            <person name="Sialana F."/>
            <person name="Bilban M."/>
            <person name="Lubec G."/>
        </authorList>
    </citation>
    <scope>NUCLEOTIDE SEQUENCE</scope>
    <source>
        <tissue evidence="1">Skin</tissue>
    </source>
</reference>
<protein>
    <submittedName>
        <fullName evidence="1">Uncharacterized protein</fullName>
    </submittedName>
</protein>
<name>A0A0B6ZHF9_9EUPU</name>
<dbReference type="EMBL" id="HACG01020461">
    <property type="protein sequence ID" value="CEK67326.1"/>
    <property type="molecule type" value="Transcribed_RNA"/>
</dbReference>
<organism evidence="1">
    <name type="scientific">Arion vulgaris</name>
    <dbReference type="NCBI Taxonomy" id="1028688"/>
    <lineage>
        <taxon>Eukaryota</taxon>
        <taxon>Metazoa</taxon>
        <taxon>Spiralia</taxon>
        <taxon>Lophotrochozoa</taxon>
        <taxon>Mollusca</taxon>
        <taxon>Gastropoda</taxon>
        <taxon>Heterobranchia</taxon>
        <taxon>Euthyneura</taxon>
        <taxon>Panpulmonata</taxon>
        <taxon>Eupulmonata</taxon>
        <taxon>Stylommatophora</taxon>
        <taxon>Helicina</taxon>
        <taxon>Arionoidea</taxon>
        <taxon>Arionidae</taxon>
        <taxon>Arion</taxon>
    </lineage>
</organism>
<proteinExistence type="predicted"/>
<sequence length="50" mass="5744">MPLWLSTSPKSVCEAEQLELKVLPKVCELLSYVQDCDQLQRLNLLARLEV</sequence>
<accession>A0A0B6ZHF9</accession>
<evidence type="ECO:0000313" key="1">
    <source>
        <dbReference type="EMBL" id="CEK67326.1"/>
    </source>
</evidence>
<gene>
    <name evidence="1" type="primary">ORF62201</name>
</gene>